<evidence type="ECO:0008006" key="12">
    <source>
        <dbReference type="Google" id="ProtNLM"/>
    </source>
</evidence>
<evidence type="ECO:0000256" key="3">
    <source>
        <dbReference type="ARBA" id="ARBA00022448"/>
    </source>
</evidence>
<comment type="subcellular location">
    <subcellularLocation>
        <location evidence="1">Cell membrane</location>
        <topology evidence="1">Multi-pass membrane protein</topology>
    </subcellularLocation>
</comment>
<keyword evidence="11" id="KW-1185">Reference proteome</keyword>
<evidence type="ECO:0000256" key="5">
    <source>
        <dbReference type="ARBA" id="ARBA00022692"/>
    </source>
</evidence>
<dbReference type="SUPFAM" id="SSF81345">
    <property type="entry name" value="ABC transporter involved in vitamin B12 uptake, BtuC"/>
    <property type="match status" value="1"/>
</dbReference>
<dbReference type="InterPro" id="IPR000522">
    <property type="entry name" value="ABC_transptr_permease_BtuC"/>
</dbReference>
<evidence type="ECO:0000313" key="10">
    <source>
        <dbReference type="EMBL" id="BDZ39104.1"/>
    </source>
</evidence>
<accession>A0ABM8FU62</accession>
<dbReference type="PANTHER" id="PTHR30472:SF25">
    <property type="entry name" value="ABC TRANSPORTER PERMEASE PROTEIN MJ0876-RELATED"/>
    <property type="match status" value="1"/>
</dbReference>
<reference evidence="11" key="1">
    <citation type="journal article" date="2019" name="Int. J. Syst. Evol. Microbiol.">
        <title>The Global Catalogue of Microorganisms (GCM) 10K type strain sequencing project: providing services to taxonomists for standard genome sequencing and annotation.</title>
        <authorList>
            <consortium name="The Broad Institute Genomics Platform"/>
            <consortium name="The Broad Institute Genome Sequencing Center for Infectious Disease"/>
            <person name="Wu L."/>
            <person name="Ma J."/>
        </authorList>
    </citation>
    <scope>NUCLEOTIDE SEQUENCE [LARGE SCALE GENOMIC DNA]</scope>
    <source>
        <strain evidence="11">NBRC 106310</strain>
    </source>
</reference>
<feature type="transmembrane region" description="Helical" evidence="9">
    <location>
        <begin position="20"/>
        <end position="39"/>
    </location>
</feature>
<comment type="similarity">
    <text evidence="2">Belongs to the binding-protein-dependent transport system permease family. FecCD subfamily.</text>
</comment>
<dbReference type="Proteomes" id="UP001321543">
    <property type="component" value="Chromosome"/>
</dbReference>
<proteinExistence type="inferred from homology"/>
<feature type="region of interest" description="Disordered" evidence="8">
    <location>
        <begin position="132"/>
        <end position="160"/>
    </location>
</feature>
<dbReference type="PANTHER" id="PTHR30472">
    <property type="entry name" value="FERRIC ENTEROBACTIN TRANSPORT SYSTEM PERMEASE PROTEIN"/>
    <property type="match status" value="1"/>
</dbReference>
<evidence type="ECO:0000256" key="7">
    <source>
        <dbReference type="ARBA" id="ARBA00023136"/>
    </source>
</evidence>
<gene>
    <name evidence="10" type="ORF">GCM10025863_17180</name>
</gene>
<feature type="transmembrane region" description="Helical" evidence="9">
    <location>
        <begin position="86"/>
        <end position="107"/>
    </location>
</feature>
<keyword evidence="5 9" id="KW-0812">Transmembrane</keyword>
<dbReference type="EMBL" id="AP027728">
    <property type="protein sequence ID" value="BDZ39104.1"/>
    <property type="molecule type" value="Genomic_DNA"/>
</dbReference>
<protein>
    <recommendedName>
        <fullName evidence="12">Hemin transport system permease protein HmuU</fullName>
    </recommendedName>
</protein>
<evidence type="ECO:0000256" key="8">
    <source>
        <dbReference type="SAM" id="MobiDB-lite"/>
    </source>
</evidence>
<dbReference type="Gene3D" id="1.10.3470.10">
    <property type="entry name" value="ABC transporter involved in vitamin B12 uptake, BtuC"/>
    <property type="match status" value="1"/>
</dbReference>
<sequence>MPSDFAVSAPARRRRSDPLGMPALLAVGLTIALLAALIITTGVGQLNVPPAQVLGTLLEPLGIRGLPLPELETAQRGLWTIRFPRAAMAAIVGAALAVAGLLMQAIFGNPLAEPGVVGVSSGAAVGAGCASSSVSTRSGSGRCPRSRSSQGSASAWSCTA</sequence>
<keyword evidence="4" id="KW-1003">Cell membrane</keyword>
<evidence type="ECO:0000313" key="11">
    <source>
        <dbReference type="Proteomes" id="UP001321543"/>
    </source>
</evidence>
<evidence type="ECO:0000256" key="9">
    <source>
        <dbReference type="SAM" id="Phobius"/>
    </source>
</evidence>
<organism evidence="10 11">
    <name type="scientific">Microbacterium suwonense</name>
    <dbReference type="NCBI Taxonomy" id="683047"/>
    <lineage>
        <taxon>Bacteria</taxon>
        <taxon>Bacillati</taxon>
        <taxon>Actinomycetota</taxon>
        <taxon>Actinomycetes</taxon>
        <taxon>Micrococcales</taxon>
        <taxon>Microbacteriaceae</taxon>
        <taxon>Microbacterium</taxon>
    </lineage>
</organism>
<dbReference type="InterPro" id="IPR037294">
    <property type="entry name" value="ABC_BtuC-like"/>
</dbReference>
<keyword evidence="6 9" id="KW-1133">Transmembrane helix</keyword>
<keyword evidence="3" id="KW-0813">Transport</keyword>
<evidence type="ECO:0000256" key="1">
    <source>
        <dbReference type="ARBA" id="ARBA00004651"/>
    </source>
</evidence>
<evidence type="ECO:0000256" key="2">
    <source>
        <dbReference type="ARBA" id="ARBA00007935"/>
    </source>
</evidence>
<keyword evidence="7 9" id="KW-0472">Membrane</keyword>
<evidence type="ECO:0000256" key="4">
    <source>
        <dbReference type="ARBA" id="ARBA00022475"/>
    </source>
</evidence>
<dbReference type="Pfam" id="PF01032">
    <property type="entry name" value="FecCD"/>
    <property type="match status" value="1"/>
</dbReference>
<evidence type="ECO:0000256" key="6">
    <source>
        <dbReference type="ARBA" id="ARBA00022989"/>
    </source>
</evidence>
<name>A0ABM8FU62_9MICO</name>